<dbReference type="PANTHER" id="PTHR34755">
    <property type="entry name" value="SERINE/ARGININE REPETITIVE MATRIX PROTEIN 3-RELATED"/>
    <property type="match status" value="1"/>
</dbReference>
<protein>
    <submittedName>
        <fullName evidence="2">Uncharacterized protein</fullName>
    </submittedName>
</protein>
<name>A0A8K0X6C1_9PEZI</name>
<dbReference type="InterPro" id="IPR052109">
    <property type="entry name" value="SRRM_Domain-Containing"/>
</dbReference>
<feature type="region of interest" description="Disordered" evidence="1">
    <location>
        <begin position="395"/>
        <end position="467"/>
    </location>
</feature>
<keyword evidence="3" id="KW-1185">Reference proteome</keyword>
<dbReference type="InterPro" id="IPR032675">
    <property type="entry name" value="LRR_dom_sf"/>
</dbReference>
<dbReference type="AlphaFoldDB" id="A0A8K0X6C1"/>
<reference evidence="2" key="1">
    <citation type="journal article" date="2021" name="Nat. Commun.">
        <title>Genetic determinants of endophytism in the Arabidopsis root mycobiome.</title>
        <authorList>
            <person name="Mesny F."/>
            <person name="Miyauchi S."/>
            <person name="Thiergart T."/>
            <person name="Pickel B."/>
            <person name="Atanasova L."/>
            <person name="Karlsson M."/>
            <person name="Huettel B."/>
            <person name="Barry K.W."/>
            <person name="Haridas S."/>
            <person name="Chen C."/>
            <person name="Bauer D."/>
            <person name="Andreopoulos W."/>
            <person name="Pangilinan J."/>
            <person name="LaButti K."/>
            <person name="Riley R."/>
            <person name="Lipzen A."/>
            <person name="Clum A."/>
            <person name="Drula E."/>
            <person name="Henrissat B."/>
            <person name="Kohler A."/>
            <person name="Grigoriev I.V."/>
            <person name="Martin F.M."/>
            <person name="Hacquard S."/>
        </authorList>
    </citation>
    <scope>NUCLEOTIDE SEQUENCE</scope>
    <source>
        <strain evidence="2">MPI-CAGE-AT-0016</strain>
    </source>
</reference>
<dbReference type="OrthoDB" id="5395390at2759"/>
<dbReference type="EMBL" id="JAGPXD010000002">
    <property type="protein sequence ID" value="KAH7366721.1"/>
    <property type="molecule type" value="Genomic_DNA"/>
</dbReference>
<comment type="caution">
    <text evidence="2">The sequence shown here is derived from an EMBL/GenBank/DDBJ whole genome shotgun (WGS) entry which is preliminary data.</text>
</comment>
<evidence type="ECO:0000313" key="2">
    <source>
        <dbReference type="EMBL" id="KAH7366721.1"/>
    </source>
</evidence>
<proteinExistence type="predicted"/>
<evidence type="ECO:0000313" key="3">
    <source>
        <dbReference type="Proteomes" id="UP000813385"/>
    </source>
</evidence>
<dbReference type="Proteomes" id="UP000813385">
    <property type="component" value="Unassembled WGS sequence"/>
</dbReference>
<gene>
    <name evidence="2" type="ORF">B0T11DRAFT_325058</name>
</gene>
<feature type="compositionally biased region" description="Basic and acidic residues" evidence="1">
    <location>
        <begin position="426"/>
        <end position="441"/>
    </location>
</feature>
<dbReference type="SUPFAM" id="SSF52047">
    <property type="entry name" value="RNI-like"/>
    <property type="match status" value="1"/>
</dbReference>
<accession>A0A8K0X6C1</accession>
<evidence type="ECO:0000256" key="1">
    <source>
        <dbReference type="SAM" id="MobiDB-lite"/>
    </source>
</evidence>
<sequence>MTVLYRNPPITSEHNLFTLITLLRRPPSRLMFNYRARIRSLHLDLSVLSLTTNTYTSSQNLIQNLAQLSDVAIVHPLDKPPYRSLDATIRWHYPEDLFRGLQVAEDASEALMDKTKPTRLTSWTWNERFVKPGTHVEGLASIRQIHLGENFNSLRRVKFVNFQLPSVRDGGSVRKSEEAFAALHAKDQEHTQLMADALAALPHLTHVAFESSTSVNTELLPLLPRGLKSLELINCWEITSESFSSFLLTHGHSLESLELHSNQALNLSFLTTLGKACPCLAELRMNLLYYRHHEFLDDSDPFYDNLLLEHEIPSWPPRLRVLDMENLRGWSAGAATMFFQSLVDSAANLRDLRHLSVKAMIDIPWRERSGIRQGWQDKLTKVFLRPLVPPARLTSIRRPAAKDSAKQKVLAPSDNSSAGPSRRSSRLKEDSAAAEAREDMQSLRNQVPLPVRTSGRSANTQAADDEADSNNAIVGGLCEVVEIVIDNQKPREQQFGMEDFLDEMDTSGSEGDAEWNGR</sequence>
<dbReference type="PANTHER" id="PTHR34755:SF4">
    <property type="entry name" value="F-BOX DOMAIN-CONTAINING PROTEIN"/>
    <property type="match status" value="1"/>
</dbReference>
<organism evidence="2 3">
    <name type="scientific">Plectosphaerella cucumerina</name>
    <dbReference type="NCBI Taxonomy" id="40658"/>
    <lineage>
        <taxon>Eukaryota</taxon>
        <taxon>Fungi</taxon>
        <taxon>Dikarya</taxon>
        <taxon>Ascomycota</taxon>
        <taxon>Pezizomycotina</taxon>
        <taxon>Sordariomycetes</taxon>
        <taxon>Hypocreomycetidae</taxon>
        <taxon>Glomerellales</taxon>
        <taxon>Plectosphaerellaceae</taxon>
        <taxon>Plectosphaerella</taxon>
    </lineage>
</organism>
<dbReference type="Gene3D" id="3.80.10.10">
    <property type="entry name" value="Ribonuclease Inhibitor"/>
    <property type="match status" value="1"/>
</dbReference>